<feature type="domain" description="Zinc-ribbon" evidence="8">
    <location>
        <begin position="2"/>
        <end position="23"/>
    </location>
</feature>
<gene>
    <name evidence="9" type="ORF">HDF16_002545</name>
</gene>
<evidence type="ECO:0000256" key="1">
    <source>
        <dbReference type="ARBA" id="ARBA00004162"/>
    </source>
</evidence>
<evidence type="ECO:0000259" key="8">
    <source>
        <dbReference type="Pfam" id="PF13240"/>
    </source>
</evidence>
<name>A0A7W7ZDZ5_9BACT</name>
<dbReference type="Pfam" id="PF04024">
    <property type="entry name" value="PspC"/>
    <property type="match status" value="1"/>
</dbReference>
<keyword evidence="4 6" id="KW-1133">Transmembrane helix</keyword>
<accession>A0A7W7ZDZ5</accession>
<comment type="subcellular location">
    <subcellularLocation>
        <location evidence="1">Cell membrane</location>
        <topology evidence="1">Single-pass membrane protein</topology>
    </subcellularLocation>
</comment>
<dbReference type="PANTHER" id="PTHR33885:SF3">
    <property type="entry name" value="PHAGE SHOCK PROTEIN C"/>
    <property type="match status" value="1"/>
</dbReference>
<keyword evidence="10" id="KW-1185">Reference proteome</keyword>
<evidence type="ECO:0000313" key="9">
    <source>
        <dbReference type="EMBL" id="MBB5057839.1"/>
    </source>
</evidence>
<dbReference type="GO" id="GO:0005886">
    <property type="term" value="C:plasma membrane"/>
    <property type="evidence" value="ECO:0007669"/>
    <property type="project" value="UniProtKB-SubCell"/>
</dbReference>
<dbReference type="RefSeq" id="WP_184216983.1">
    <property type="nucleotide sequence ID" value="NZ_JACHIP010000003.1"/>
</dbReference>
<dbReference type="InterPro" id="IPR052027">
    <property type="entry name" value="PspC"/>
</dbReference>
<evidence type="ECO:0000256" key="2">
    <source>
        <dbReference type="ARBA" id="ARBA00022475"/>
    </source>
</evidence>
<dbReference type="PANTHER" id="PTHR33885">
    <property type="entry name" value="PHAGE SHOCK PROTEIN C"/>
    <property type="match status" value="1"/>
</dbReference>
<dbReference type="InterPro" id="IPR007168">
    <property type="entry name" value="Phageshock_PspC_N"/>
</dbReference>
<dbReference type="Proteomes" id="UP000540989">
    <property type="component" value="Unassembled WGS sequence"/>
</dbReference>
<evidence type="ECO:0000256" key="4">
    <source>
        <dbReference type="ARBA" id="ARBA00022989"/>
    </source>
</evidence>
<reference evidence="9 10" key="1">
    <citation type="submission" date="2020-08" db="EMBL/GenBank/DDBJ databases">
        <title>Genomic Encyclopedia of Type Strains, Phase IV (KMG-V): Genome sequencing to study the core and pangenomes of soil and plant-associated prokaryotes.</title>
        <authorList>
            <person name="Whitman W."/>
        </authorList>
    </citation>
    <scope>NUCLEOTIDE SEQUENCE [LARGE SCALE GENOMIC DNA]</scope>
    <source>
        <strain evidence="9 10">M8UP14</strain>
    </source>
</reference>
<evidence type="ECO:0000256" key="3">
    <source>
        <dbReference type="ARBA" id="ARBA00022692"/>
    </source>
</evidence>
<evidence type="ECO:0000259" key="7">
    <source>
        <dbReference type="Pfam" id="PF04024"/>
    </source>
</evidence>
<evidence type="ECO:0000313" key="10">
    <source>
        <dbReference type="Proteomes" id="UP000540989"/>
    </source>
</evidence>
<keyword evidence="5 6" id="KW-0472">Membrane</keyword>
<sequence>MFCPNCGKSAEAGVRFCPSCGTQISSAGYTGSGYPPQPVSKLVRPRYPRMIAGVCSGIALQYGWDLSLVRILTVVFALVTSGFGGLCYLAAWGIIPEGAYALPPASGYPSATNPPSGSTGNTTV</sequence>
<dbReference type="AlphaFoldDB" id="A0A7W7ZDZ5"/>
<protein>
    <submittedName>
        <fullName evidence="9">Phage shock protein C</fullName>
    </submittedName>
</protein>
<dbReference type="Pfam" id="PF13240">
    <property type="entry name" value="Zn_Ribbon_1"/>
    <property type="match status" value="1"/>
</dbReference>
<keyword evidence="3 6" id="KW-0812">Transmembrane</keyword>
<dbReference type="InterPro" id="IPR026870">
    <property type="entry name" value="Zinc_ribbon_dom"/>
</dbReference>
<dbReference type="EMBL" id="JACHIP010000003">
    <property type="protein sequence ID" value="MBB5057839.1"/>
    <property type="molecule type" value="Genomic_DNA"/>
</dbReference>
<comment type="caution">
    <text evidence="9">The sequence shown here is derived from an EMBL/GenBank/DDBJ whole genome shotgun (WGS) entry which is preliminary data.</text>
</comment>
<organism evidence="9 10">
    <name type="scientific">Granulicella aggregans</name>
    <dbReference type="NCBI Taxonomy" id="474949"/>
    <lineage>
        <taxon>Bacteria</taxon>
        <taxon>Pseudomonadati</taxon>
        <taxon>Acidobacteriota</taxon>
        <taxon>Terriglobia</taxon>
        <taxon>Terriglobales</taxon>
        <taxon>Acidobacteriaceae</taxon>
        <taxon>Granulicella</taxon>
    </lineage>
</organism>
<feature type="domain" description="Phage shock protein PspC N-terminal" evidence="7">
    <location>
        <begin position="41"/>
        <end position="97"/>
    </location>
</feature>
<feature type="transmembrane region" description="Helical" evidence="6">
    <location>
        <begin position="71"/>
        <end position="95"/>
    </location>
</feature>
<proteinExistence type="predicted"/>
<evidence type="ECO:0000256" key="6">
    <source>
        <dbReference type="SAM" id="Phobius"/>
    </source>
</evidence>
<keyword evidence="2" id="KW-1003">Cell membrane</keyword>
<evidence type="ECO:0000256" key="5">
    <source>
        <dbReference type="ARBA" id="ARBA00023136"/>
    </source>
</evidence>